<dbReference type="Pfam" id="PF00561">
    <property type="entry name" value="Abhydrolase_1"/>
    <property type="match status" value="1"/>
</dbReference>
<dbReference type="InterPro" id="IPR029058">
    <property type="entry name" value="AB_hydrolase_fold"/>
</dbReference>
<dbReference type="RefSeq" id="WP_202856722.1">
    <property type="nucleotide sequence ID" value="NZ_JAEUGD010000042.1"/>
</dbReference>
<evidence type="ECO:0000313" key="2">
    <source>
        <dbReference type="EMBL" id="MBL6447200.1"/>
    </source>
</evidence>
<name>A0A937KEJ4_9BACT</name>
<dbReference type="GO" id="GO:0016787">
    <property type="term" value="F:hydrolase activity"/>
    <property type="evidence" value="ECO:0007669"/>
    <property type="project" value="UniProtKB-KW"/>
</dbReference>
<dbReference type="InterPro" id="IPR000073">
    <property type="entry name" value="AB_hydrolase_1"/>
</dbReference>
<sequence>MKKKIKTPIALRIVGWLFPRVEKVVPWLAKRWFVRIFFTPVRYKMPYGEVEMAEKAETYKFDYEGKKVQVYEWGEGKPVLFVHGWMGRGTQFRKFVDVFNRSDYKVVSFDATGHGKSDGNKSHLLEFAGVIKALHAKYGSFDMIVGHSLGGVASMIAINDGLPTDKLIMISSPTLAHKIVDEFIHRLRASNKCKDYFNAYVLKKFGRRFEEFTASHIAQELRKIDLLLIYDEDDREVDMENPKAILDVYPSARLFTTSGLGHTRILKDEEVIKTCLQFLEHSELEPAT</sequence>
<dbReference type="Proteomes" id="UP000614216">
    <property type="component" value="Unassembled WGS sequence"/>
</dbReference>
<comment type="caution">
    <text evidence="2">The sequence shown here is derived from an EMBL/GenBank/DDBJ whole genome shotgun (WGS) entry which is preliminary data.</text>
</comment>
<organism evidence="2 3">
    <name type="scientific">Fulvivirga marina</name>
    <dbReference type="NCBI Taxonomy" id="2494733"/>
    <lineage>
        <taxon>Bacteria</taxon>
        <taxon>Pseudomonadati</taxon>
        <taxon>Bacteroidota</taxon>
        <taxon>Cytophagia</taxon>
        <taxon>Cytophagales</taxon>
        <taxon>Fulvivirgaceae</taxon>
        <taxon>Fulvivirga</taxon>
    </lineage>
</organism>
<proteinExistence type="predicted"/>
<dbReference type="PANTHER" id="PTHR46438">
    <property type="entry name" value="ALPHA/BETA-HYDROLASES SUPERFAMILY PROTEIN"/>
    <property type="match status" value="1"/>
</dbReference>
<keyword evidence="3" id="KW-1185">Reference proteome</keyword>
<keyword evidence="2" id="KW-0378">Hydrolase</keyword>
<dbReference type="SUPFAM" id="SSF53474">
    <property type="entry name" value="alpha/beta-Hydrolases"/>
    <property type="match status" value="1"/>
</dbReference>
<dbReference type="Gene3D" id="3.40.50.1820">
    <property type="entry name" value="alpha/beta hydrolase"/>
    <property type="match status" value="1"/>
</dbReference>
<dbReference type="EMBL" id="JAEUGD010000042">
    <property type="protein sequence ID" value="MBL6447200.1"/>
    <property type="molecule type" value="Genomic_DNA"/>
</dbReference>
<gene>
    <name evidence="2" type="ORF">JMN32_12835</name>
</gene>
<dbReference type="AlphaFoldDB" id="A0A937KEJ4"/>
<evidence type="ECO:0000259" key="1">
    <source>
        <dbReference type="Pfam" id="PF00561"/>
    </source>
</evidence>
<dbReference type="PANTHER" id="PTHR46438:SF11">
    <property type="entry name" value="LIPASE-RELATED"/>
    <property type="match status" value="1"/>
</dbReference>
<reference evidence="2" key="1">
    <citation type="submission" date="2021-01" db="EMBL/GenBank/DDBJ databases">
        <title>Fulvivirga kasyanovii gen. nov., sp nov., a novel member of the phylum Bacteroidetes isolated from seawater in a mussel farm.</title>
        <authorList>
            <person name="Zhao L.-H."/>
            <person name="Wang Z.-J."/>
        </authorList>
    </citation>
    <scope>NUCLEOTIDE SEQUENCE</scope>
    <source>
        <strain evidence="2">29W222</strain>
    </source>
</reference>
<accession>A0A937KEJ4</accession>
<evidence type="ECO:0000313" key="3">
    <source>
        <dbReference type="Proteomes" id="UP000614216"/>
    </source>
</evidence>
<feature type="domain" description="AB hydrolase-1" evidence="1">
    <location>
        <begin position="77"/>
        <end position="220"/>
    </location>
</feature>
<protein>
    <submittedName>
        <fullName evidence="2">Alpha/beta hydrolase</fullName>
    </submittedName>
</protein>